<accession>A0ABQ5ZYF5</accession>
<dbReference type="Gene3D" id="2.40.128.200">
    <property type="match status" value="1"/>
</dbReference>
<keyword evidence="7" id="KW-1185">Reference proteome</keyword>
<dbReference type="EMBL" id="BSOR01000015">
    <property type="protein sequence ID" value="GLR63382.1"/>
    <property type="molecule type" value="Genomic_DNA"/>
</dbReference>
<evidence type="ECO:0000313" key="6">
    <source>
        <dbReference type="EMBL" id="GLR63382.1"/>
    </source>
</evidence>
<keyword evidence="3" id="KW-0564">Palmitate</keyword>
<feature type="domain" description="C-type lysozyme inhibitor" evidence="5">
    <location>
        <begin position="49"/>
        <end position="103"/>
    </location>
</feature>
<dbReference type="Proteomes" id="UP001156682">
    <property type="component" value="Unassembled WGS sequence"/>
</dbReference>
<dbReference type="Pfam" id="PF09864">
    <property type="entry name" value="MliC"/>
    <property type="match status" value="1"/>
</dbReference>
<dbReference type="SUPFAM" id="SSF141488">
    <property type="entry name" value="YdhA-like"/>
    <property type="match status" value="1"/>
</dbReference>
<evidence type="ECO:0000256" key="1">
    <source>
        <dbReference type="ARBA" id="ARBA00022729"/>
    </source>
</evidence>
<evidence type="ECO:0000256" key="4">
    <source>
        <dbReference type="ARBA" id="ARBA00023288"/>
    </source>
</evidence>
<protein>
    <recommendedName>
        <fullName evidence="5">C-type lysozyme inhibitor domain-containing protein</fullName>
    </recommendedName>
</protein>
<name>A0ABQ5ZYF5_9GAMM</name>
<evidence type="ECO:0000313" key="7">
    <source>
        <dbReference type="Proteomes" id="UP001156682"/>
    </source>
</evidence>
<proteinExistence type="predicted"/>
<organism evidence="6 7">
    <name type="scientific">Marinospirillum insulare</name>
    <dbReference type="NCBI Taxonomy" id="217169"/>
    <lineage>
        <taxon>Bacteria</taxon>
        <taxon>Pseudomonadati</taxon>
        <taxon>Pseudomonadota</taxon>
        <taxon>Gammaproteobacteria</taxon>
        <taxon>Oceanospirillales</taxon>
        <taxon>Oceanospirillaceae</taxon>
        <taxon>Marinospirillum</taxon>
    </lineage>
</organism>
<keyword evidence="4" id="KW-0449">Lipoprotein</keyword>
<gene>
    <name evidence="6" type="ORF">GCM10007878_08170</name>
</gene>
<comment type="caution">
    <text evidence="6">The sequence shown here is derived from an EMBL/GenBank/DDBJ whole genome shotgun (WGS) entry which is preliminary data.</text>
</comment>
<evidence type="ECO:0000256" key="3">
    <source>
        <dbReference type="ARBA" id="ARBA00023139"/>
    </source>
</evidence>
<sequence length="241" mass="26677">MTLVSWIKASSNKTGWAKLARLACLLATGLLVACTSIPKLEQATQADFWLCEDGSLIETRLGKEQLWLQLPASTHWLALPQQRAASGARYSNNEGTSVWNKGHRSRIATPEITWQNCQRTASGKPGELEKPKLVAGTNTSPDAVVLKASGHNPGWTLEAKQNGQLVLLQNFGTQRITFKDSKVIEQDLIKTLSQAKDPDGNLLKYKVENILCIEINTGEPFPHRVEIHYLNKKMQGCGRSF</sequence>
<evidence type="ECO:0000256" key="2">
    <source>
        <dbReference type="ARBA" id="ARBA00023136"/>
    </source>
</evidence>
<dbReference type="InterPro" id="IPR036328">
    <property type="entry name" value="MliC_sf"/>
</dbReference>
<reference evidence="7" key="1">
    <citation type="journal article" date="2019" name="Int. J. Syst. Evol. Microbiol.">
        <title>The Global Catalogue of Microorganisms (GCM) 10K type strain sequencing project: providing services to taxonomists for standard genome sequencing and annotation.</title>
        <authorList>
            <consortium name="The Broad Institute Genomics Platform"/>
            <consortium name="The Broad Institute Genome Sequencing Center for Infectious Disease"/>
            <person name="Wu L."/>
            <person name="Ma J."/>
        </authorList>
    </citation>
    <scope>NUCLEOTIDE SEQUENCE [LARGE SCALE GENOMIC DNA]</scope>
    <source>
        <strain evidence="7">NBRC 100033</strain>
    </source>
</reference>
<dbReference type="InterPro" id="IPR018660">
    <property type="entry name" value="MliC"/>
</dbReference>
<dbReference type="RefSeq" id="WP_027852042.1">
    <property type="nucleotide sequence ID" value="NZ_BSOR01000015.1"/>
</dbReference>
<keyword evidence="1" id="KW-0732">Signal</keyword>
<keyword evidence="2" id="KW-0472">Membrane</keyword>
<evidence type="ECO:0000259" key="5">
    <source>
        <dbReference type="Pfam" id="PF09864"/>
    </source>
</evidence>